<reference evidence="1" key="1">
    <citation type="submission" date="2021-05" db="EMBL/GenBank/DDBJ databases">
        <authorList>
            <person name="Alioto T."/>
            <person name="Alioto T."/>
            <person name="Gomez Garrido J."/>
        </authorList>
    </citation>
    <scope>NUCLEOTIDE SEQUENCE</scope>
</reference>
<sequence>MPGGNRGSHTESFCFFGLVNWRHIFALQAVDNLIATLRMDRTRTWTGSVRPTIYSFYFSIPPPENRGCLLYSLIFFICQIWEFGKFSLTFNKMLEARNSSDFQNMSDTSLALSSERSQIRLKLCLFRCKIPSKNTLRLCASNDTQNQVLLRLNLHDT</sequence>
<evidence type="ECO:0000313" key="1">
    <source>
        <dbReference type="EMBL" id="CAG6455737.1"/>
    </source>
</evidence>
<dbReference type="AlphaFoldDB" id="A0A8D8AJI5"/>
<proteinExistence type="predicted"/>
<dbReference type="EMBL" id="HBUE01029229">
    <property type="protein sequence ID" value="CAG6455735.1"/>
    <property type="molecule type" value="Transcribed_RNA"/>
</dbReference>
<accession>A0A8D8AJI5</accession>
<organism evidence="1">
    <name type="scientific">Culex pipiens</name>
    <name type="common">House mosquito</name>
    <dbReference type="NCBI Taxonomy" id="7175"/>
    <lineage>
        <taxon>Eukaryota</taxon>
        <taxon>Metazoa</taxon>
        <taxon>Ecdysozoa</taxon>
        <taxon>Arthropoda</taxon>
        <taxon>Hexapoda</taxon>
        <taxon>Insecta</taxon>
        <taxon>Pterygota</taxon>
        <taxon>Neoptera</taxon>
        <taxon>Endopterygota</taxon>
        <taxon>Diptera</taxon>
        <taxon>Nematocera</taxon>
        <taxon>Culicoidea</taxon>
        <taxon>Culicidae</taxon>
        <taxon>Culicinae</taxon>
        <taxon>Culicini</taxon>
        <taxon>Culex</taxon>
        <taxon>Culex</taxon>
    </lineage>
</organism>
<protein>
    <submittedName>
        <fullName evidence="1">(northern house mosquito) hypothetical protein</fullName>
    </submittedName>
</protein>
<name>A0A8D8AJI5_CULPI</name>
<dbReference type="EMBL" id="HBUE01029230">
    <property type="protein sequence ID" value="CAG6455737.1"/>
    <property type="molecule type" value="Transcribed_RNA"/>
</dbReference>